<feature type="domain" description="Spaetzle" evidence="7">
    <location>
        <begin position="640"/>
        <end position="730"/>
    </location>
</feature>
<feature type="region of interest" description="Disordered" evidence="5">
    <location>
        <begin position="793"/>
        <end position="827"/>
    </location>
</feature>
<feature type="compositionally biased region" description="Basic and acidic residues" evidence="5">
    <location>
        <begin position="253"/>
        <end position="271"/>
    </location>
</feature>
<feature type="compositionally biased region" description="Low complexity" evidence="5">
    <location>
        <begin position="486"/>
        <end position="508"/>
    </location>
</feature>
<feature type="region of interest" description="Disordered" evidence="5">
    <location>
        <begin position="424"/>
        <end position="632"/>
    </location>
</feature>
<feature type="compositionally biased region" description="Basic and acidic residues" evidence="5">
    <location>
        <begin position="303"/>
        <end position="317"/>
    </location>
</feature>
<evidence type="ECO:0000256" key="2">
    <source>
        <dbReference type="ARBA" id="ARBA00022729"/>
    </source>
</evidence>
<keyword evidence="3" id="KW-1015">Disulfide bond</keyword>
<feature type="compositionally biased region" description="Polar residues" evidence="5">
    <location>
        <begin position="290"/>
        <end position="299"/>
    </location>
</feature>
<keyword evidence="2 6" id="KW-0732">Signal</keyword>
<feature type="compositionally biased region" description="Low complexity" evidence="5">
    <location>
        <begin position="276"/>
        <end position="288"/>
    </location>
</feature>
<feature type="region of interest" description="Disordered" evidence="5">
    <location>
        <begin position="183"/>
        <end position="205"/>
    </location>
</feature>
<dbReference type="FunFam" id="2.10.90.10:FF:000018">
    <property type="entry name" value="Spatzle 4"/>
    <property type="match status" value="1"/>
</dbReference>
<dbReference type="KEGG" id="hazt:108670471"/>
<dbReference type="GO" id="GO:0008083">
    <property type="term" value="F:growth factor activity"/>
    <property type="evidence" value="ECO:0007669"/>
    <property type="project" value="TreeGrafter"/>
</dbReference>
<evidence type="ECO:0000259" key="7">
    <source>
        <dbReference type="Pfam" id="PF16077"/>
    </source>
</evidence>
<reference evidence="9" key="1">
    <citation type="submission" date="2025-08" db="UniProtKB">
        <authorList>
            <consortium name="RefSeq"/>
        </authorList>
    </citation>
    <scope>IDENTIFICATION</scope>
    <source>
        <tissue evidence="9">Whole organism</tissue>
    </source>
</reference>
<gene>
    <name evidence="9" type="primary">LOC108670471</name>
</gene>
<dbReference type="AlphaFoldDB" id="A0A8B7NIH5"/>
<dbReference type="PANTHER" id="PTHR23199:SF5">
    <property type="entry name" value="PROTEIN SPAETZLE 4"/>
    <property type="match status" value="1"/>
</dbReference>
<evidence type="ECO:0000256" key="3">
    <source>
        <dbReference type="ARBA" id="ARBA00023157"/>
    </source>
</evidence>
<organism evidence="8 9">
    <name type="scientific">Hyalella azteca</name>
    <name type="common">Amphipod</name>
    <dbReference type="NCBI Taxonomy" id="294128"/>
    <lineage>
        <taxon>Eukaryota</taxon>
        <taxon>Metazoa</taxon>
        <taxon>Ecdysozoa</taxon>
        <taxon>Arthropoda</taxon>
        <taxon>Crustacea</taxon>
        <taxon>Multicrustacea</taxon>
        <taxon>Malacostraca</taxon>
        <taxon>Eumalacostraca</taxon>
        <taxon>Peracarida</taxon>
        <taxon>Amphipoda</taxon>
        <taxon>Senticaudata</taxon>
        <taxon>Talitrida</taxon>
        <taxon>Talitroidea</taxon>
        <taxon>Hyalellidae</taxon>
        <taxon>Hyalella</taxon>
    </lineage>
</organism>
<dbReference type="InterPro" id="IPR052444">
    <property type="entry name" value="Spz/Toll_ligand-like"/>
</dbReference>
<dbReference type="InterPro" id="IPR029034">
    <property type="entry name" value="Cystine-knot_cytokine"/>
</dbReference>
<dbReference type="GeneID" id="108670471"/>
<feature type="compositionally biased region" description="Polar residues" evidence="5">
    <location>
        <begin position="509"/>
        <end position="527"/>
    </location>
</feature>
<keyword evidence="4" id="KW-0325">Glycoprotein</keyword>
<comment type="subunit">
    <text evidence="1">Homodimer; disulfide-linked.</text>
</comment>
<evidence type="ECO:0000313" key="8">
    <source>
        <dbReference type="Proteomes" id="UP000694843"/>
    </source>
</evidence>
<feature type="compositionally biased region" description="Polar residues" evidence="5">
    <location>
        <begin position="424"/>
        <end position="456"/>
    </location>
</feature>
<dbReference type="SUPFAM" id="SSF57501">
    <property type="entry name" value="Cystine-knot cytokines"/>
    <property type="match status" value="1"/>
</dbReference>
<feature type="compositionally biased region" description="Low complexity" evidence="5">
    <location>
        <begin position="804"/>
        <end position="816"/>
    </location>
</feature>
<feature type="chain" id="PRO_5034957447" evidence="6">
    <location>
        <begin position="27"/>
        <end position="1050"/>
    </location>
</feature>
<sequence length="1050" mass="116507">MAPLRPNNGVIVVVYWALLGVAASLGDPGASCAREAREFQTKPDVPCDLVKNSFCDTSGDSYPWSKLRKFVFENQGLIKRMYGYQTHYAILKEELLNALDGDSSYEPFNMYSPEAQTQPSENFHAPSKVRNSVRSNAFNERYAREGRAFPEGEWQAEGQIYFDDRAEKIPIPSERRFNTRHIDNKSPEERSAKMMNLPQNGKRSIDSSLNAKITLEHELEGGEKLIGVANMNNLNGNHKIQIMQGYAQSAVKGPHESSEDENKTSDLKATSDEQPVSLAPSVSSSVEVTTLDTRTSSDYQDGDALKFHDSSTVKDSSKFGVSSEANSDSSGNSEGEESALEILMAEIVKDNDAAASTADPLDGIDFTDETEHGITEETVNTAAPRPPSDGAVGEISSDEVTTELPLKDGDALNTLPSATEFPTNFAESQRNSESFHVSGNPDEGSTLSPQDRSSADVQIDIVTHTLPGGSSADHVPPDGFRFPDDSSSNFRTSISSSESRISNSGSETGTSNAASEPRTSIPSSETRTPMPFSESGSPIAASSESRTANHKDSSNRRHSNTRRPASAESRHPSSKWSAVTPESPAIHESSARIQSHHIGLAEESTHARPAQATWRRPQAGDAEASSVPTPPIFPSKKGVNACPVETDVVAPYWANNTRGEVLALLNLAPFEQYVHWEKCRYEYRQMYCRPGCRCEQQYRLHRMLAFDPSNDCRGIFSDWFRFPSGCVCKCYDLPDSASRAGFGYNRRPRGRTDEQTETGENSALIAEEARARDTGDLSDLFFESEDDLLPLDEADDRMDDGYFSDDLNSDTSLSNSDTKREKPTKNEYLKTFNQEIALEGDPIHALYSRAQAAMSQNKIQQQTISPQRRPRPHVISQRRSAVVPDHAYDLRFSHRALGFQPMPPMARYRFQPSPQFLRHSRYYQNRRYLNAWNPQASFPSSLSNQRFQKYVDVVDQRTVPTLSPHVDESVANPGSNNLNLHHLMKPAPPTRVMPSVLAPPSLLNQEPEYFFNLTSHLIRSERLDGSRPTATVFKTREPRSLSLDAQDDDI</sequence>
<dbReference type="RefSeq" id="XP_018013438.1">
    <property type="nucleotide sequence ID" value="XM_018157949.2"/>
</dbReference>
<feature type="compositionally biased region" description="Basic and acidic residues" evidence="5">
    <location>
        <begin position="817"/>
        <end position="827"/>
    </location>
</feature>
<dbReference type="GO" id="GO:0005615">
    <property type="term" value="C:extracellular space"/>
    <property type="evidence" value="ECO:0007669"/>
    <property type="project" value="UniProtKB-ARBA"/>
</dbReference>
<protein>
    <submittedName>
        <fullName evidence="9">Uncharacterized protein LOC108670471</fullName>
    </submittedName>
</protein>
<feature type="compositionally biased region" description="Low complexity" evidence="5">
    <location>
        <begin position="322"/>
        <end position="333"/>
    </location>
</feature>
<feature type="compositionally biased region" description="Polar residues" evidence="5">
    <location>
        <begin position="857"/>
        <end position="866"/>
    </location>
</feature>
<feature type="region of interest" description="Disordered" evidence="5">
    <location>
        <begin position="857"/>
        <end position="880"/>
    </location>
</feature>
<evidence type="ECO:0000256" key="6">
    <source>
        <dbReference type="SAM" id="SignalP"/>
    </source>
</evidence>
<feature type="region of interest" description="Disordered" evidence="5">
    <location>
        <begin position="247"/>
        <end position="337"/>
    </location>
</feature>
<dbReference type="Gene3D" id="2.10.90.10">
    <property type="entry name" value="Cystine-knot cytokines"/>
    <property type="match status" value="1"/>
</dbReference>
<dbReference type="PANTHER" id="PTHR23199">
    <property type="entry name" value="NEUROTROPHIN 1-RELATED"/>
    <property type="match status" value="1"/>
</dbReference>
<dbReference type="Proteomes" id="UP000694843">
    <property type="component" value="Unplaced"/>
</dbReference>
<dbReference type="GO" id="GO:0045087">
    <property type="term" value="P:innate immune response"/>
    <property type="evidence" value="ECO:0007669"/>
    <property type="project" value="TreeGrafter"/>
</dbReference>
<accession>A0A8B7NIH5</accession>
<dbReference type="GO" id="GO:0021556">
    <property type="term" value="P:central nervous system formation"/>
    <property type="evidence" value="ECO:0007669"/>
    <property type="project" value="TreeGrafter"/>
</dbReference>
<dbReference type="InterPro" id="IPR032104">
    <property type="entry name" value="Spaetzle"/>
</dbReference>
<evidence type="ECO:0000313" key="9">
    <source>
        <dbReference type="RefSeq" id="XP_018013438.1"/>
    </source>
</evidence>
<feature type="compositionally biased region" description="Basic and acidic residues" evidence="5">
    <location>
        <begin position="183"/>
        <end position="192"/>
    </location>
</feature>
<evidence type="ECO:0000256" key="5">
    <source>
        <dbReference type="SAM" id="MobiDB-lite"/>
    </source>
</evidence>
<proteinExistence type="predicted"/>
<evidence type="ECO:0000256" key="1">
    <source>
        <dbReference type="ARBA" id="ARBA00011748"/>
    </source>
</evidence>
<feature type="region of interest" description="Disordered" evidence="5">
    <location>
        <begin position="375"/>
        <end position="408"/>
    </location>
</feature>
<evidence type="ECO:0000256" key="4">
    <source>
        <dbReference type="ARBA" id="ARBA00023180"/>
    </source>
</evidence>
<feature type="signal peptide" evidence="6">
    <location>
        <begin position="1"/>
        <end position="26"/>
    </location>
</feature>
<dbReference type="GO" id="GO:0005121">
    <property type="term" value="F:Toll binding"/>
    <property type="evidence" value="ECO:0007669"/>
    <property type="project" value="TreeGrafter"/>
</dbReference>
<feature type="compositionally biased region" description="Polar residues" evidence="5">
    <location>
        <begin position="534"/>
        <end position="546"/>
    </location>
</feature>
<keyword evidence="8" id="KW-1185">Reference proteome</keyword>
<name>A0A8B7NIH5_HYAAZ</name>
<feature type="region of interest" description="Disordered" evidence="5">
    <location>
        <begin position="1024"/>
        <end position="1050"/>
    </location>
</feature>
<feature type="region of interest" description="Disordered" evidence="5">
    <location>
        <begin position="742"/>
        <end position="769"/>
    </location>
</feature>
<dbReference type="Pfam" id="PF16077">
    <property type="entry name" value="Spaetzle"/>
    <property type="match status" value="1"/>
</dbReference>
<dbReference type="OrthoDB" id="6594799at2759"/>